<dbReference type="RefSeq" id="WP_064386745.1">
    <property type="nucleotide sequence ID" value="NZ_LVCM01000034.1"/>
</dbReference>
<accession>A0ABR5VNV6</accession>
<dbReference type="PANTHER" id="PTHR32322:SF9">
    <property type="entry name" value="AMINO-ACID METABOLITE EFFLUX PUMP-RELATED"/>
    <property type="match status" value="1"/>
</dbReference>
<gene>
    <name evidence="7" type="ORF">A2I98_01460</name>
</gene>
<feature type="transmembrane region" description="Helical" evidence="5">
    <location>
        <begin position="206"/>
        <end position="227"/>
    </location>
</feature>
<sequence>MSLASLLRLFFLAAIWGASFLFMRMAANSLGPAVLIEFRVGFAALTLFIVALYLKRRLAFTKHTKHFFIIGALNSALPFLLFAYAAQTISASTLSILNSTTPIWGAVVGIIWSKTKPTKSMVLGLLLGLIGVAILVGQNHFVLNSQSLISIAAALSASLCYAIASHYTKNAPKLAPFDNAHGSMWAASFIVLPLILFMPMREVPSTNVMLGVLALGVVCTALAYILFFKLIDDIGPTSALTVTFLIPLFGIFWGHLILDEQIGPNTLLGALFVIVGTMLVTGFLPRKKHLAKTSKVP</sequence>
<keyword evidence="3 5" id="KW-1133">Transmembrane helix</keyword>
<feature type="domain" description="EamA" evidence="6">
    <location>
        <begin position="150"/>
        <end position="281"/>
    </location>
</feature>
<keyword evidence="2 5" id="KW-0812">Transmembrane</keyword>
<dbReference type="Proteomes" id="UP000075621">
    <property type="component" value="Unassembled WGS sequence"/>
</dbReference>
<feature type="transmembrane region" description="Helical" evidence="5">
    <location>
        <begin position="264"/>
        <end position="285"/>
    </location>
</feature>
<feature type="transmembrane region" description="Helical" evidence="5">
    <location>
        <begin position="92"/>
        <end position="112"/>
    </location>
</feature>
<dbReference type="PANTHER" id="PTHR32322">
    <property type="entry name" value="INNER MEMBRANE TRANSPORTER"/>
    <property type="match status" value="1"/>
</dbReference>
<feature type="transmembrane region" description="Helical" evidence="5">
    <location>
        <begin position="239"/>
        <end position="258"/>
    </location>
</feature>
<feature type="transmembrane region" description="Helical" evidence="5">
    <location>
        <begin position="121"/>
        <end position="141"/>
    </location>
</feature>
<protein>
    <recommendedName>
        <fullName evidence="6">EamA domain-containing protein</fullName>
    </recommendedName>
</protein>
<name>A0ABR5VNV6_9GAMM</name>
<organism evidence="7 8">
    <name type="scientific">Pseudoalteromonas agarivorans</name>
    <dbReference type="NCBI Taxonomy" id="176102"/>
    <lineage>
        <taxon>Bacteria</taxon>
        <taxon>Pseudomonadati</taxon>
        <taxon>Pseudomonadota</taxon>
        <taxon>Gammaproteobacteria</taxon>
        <taxon>Alteromonadales</taxon>
        <taxon>Pseudoalteromonadaceae</taxon>
        <taxon>Pseudoalteromonas</taxon>
    </lineage>
</organism>
<evidence type="ECO:0000313" key="7">
    <source>
        <dbReference type="EMBL" id="KYL31706.1"/>
    </source>
</evidence>
<evidence type="ECO:0000313" key="8">
    <source>
        <dbReference type="Proteomes" id="UP000075621"/>
    </source>
</evidence>
<comment type="caution">
    <text evidence="7">The sequence shown here is derived from an EMBL/GenBank/DDBJ whole genome shotgun (WGS) entry which is preliminary data.</text>
</comment>
<evidence type="ECO:0000256" key="2">
    <source>
        <dbReference type="ARBA" id="ARBA00022692"/>
    </source>
</evidence>
<feature type="transmembrane region" description="Helical" evidence="5">
    <location>
        <begin position="180"/>
        <end position="200"/>
    </location>
</feature>
<dbReference type="EMBL" id="LVCM01000034">
    <property type="protein sequence ID" value="KYL31706.1"/>
    <property type="molecule type" value="Genomic_DNA"/>
</dbReference>
<evidence type="ECO:0000256" key="5">
    <source>
        <dbReference type="SAM" id="Phobius"/>
    </source>
</evidence>
<evidence type="ECO:0000256" key="4">
    <source>
        <dbReference type="ARBA" id="ARBA00023136"/>
    </source>
</evidence>
<dbReference type="InterPro" id="IPR050638">
    <property type="entry name" value="AA-Vitamin_Transporters"/>
</dbReference>
<feature type="domain" description="EamA" evidence="6">
    <location>
        <begin position="9"/>
        <end position="136"/>
    </location>
</feature>
<feature type="transmembrane region" description="Helical" evidence="5">
    <location>
        <begin position="66"/>
        <end position="86"/>
    </location>
</feature>
<evidence type="ECO:0000256" key="1">
    <source>
        <dbReference type="ARBA" id="ARBA00004141"/>
    </source>
</evidence>
<feature type="transmembrane region" description="Helical" evidence="5">
    <location>
        <begin position="33"/>
        <end position="54"/>
    </location>
</feature>
<comment type="subcellular location">
    <subcellularLocation>
        <location evidence="1">Membrane</location>
        <topology evidence="1">Multi-pass membrane protein</topology>
    </subcellularLocation>
</comment>
<proteinExistence type="predicted"/>
<reference evidence="7 8" key="1">
    <citation type="submission" date="2016-03" db="EMBL/GenBank/DDBJ databases">
        <authorList>
            <person name="Zhang H."/>
            <person name="Liu R."/>
            <person name="Wang M."/>
            <person name="Wang H."/>
            <person name="Wang L."/>
            <person name="Song L."/>
        </authorList>
    </citation>
    <scope>NUCLEOTIDE SEQUENCE [LARGE SCALE GENOMIC DNA]</scope>
    <source>
        <strain evidence="7 8">DSM 16098</strain>
    </source>
</reference>
<feature type="transmembrane region" description="Helical" evidence="5">
    <location>
        <begin position="147"/>
        <end position="168"/>
    </location>
</feature>
<dbReference type="InterPro" id="IPR037185">
    <property type="entry name" value="EmrE-like"/>
</dbReference>
<keyword evidence="4 5" id="KW-0472">Membrane</keyword>
<dbReference type="InterPro" id="IPR000620">
    <property type="entry name" value="EamA_dom"/>
</dbReference>
<dbReference type="Pfam" id="PF00892">
    <property type="entry name" value="EamA"/>
    <property type="match status" value="2"/>
</dbReference>
<evidence type="ECO:0000259" key="6">
    <source>
        <dbReference type="Pfam" id="PF00892"/>
    </source>
</evidence>
<evidence type="ECO:0000256" key="3">
    <source>
        <dbReference type="ARBA" id="ARBA00022989"/>
    </source>
</evidence>
<dbReference type="SUPFAM" id="SSF103481">
    <property type="entry name" value="Multidrug resistance efflux transporter EmrE"/>
    <property type="match status" value="2"/>
</dbReference>